<dbReference type="RefSeq" id="WP_394832931.1">
    <property type="nucleotide sequence ID" value="NZ_CP089929.1"/>
</dbReference>
<keyword evidence="3" id="KW-1185">Reference proteome</keyword>
<keyword evidence="1" id="KW-1133">Transmembrane helix</keyword>
<organism evidence="2 3">
    <name type="scientific">Pendulispora rubella</name>
    <dbReference type="NCBI Taxonomy" id="2741070"/>
    <lineage>
        <taxon>Bacteria</taxon>
        <taxon>Pseudomonadati</taxon>
        <taxon>Myxococcota</taxon>
        <taxon>Myxococcia</taxon>
        <taxon>Myxococcales</taxon>
        <taxon>Sorangiineae</taxon>
        <taxon>Pendulisporaceae</taxon>
        <taxon>Pendulispora</taxon>
    </lineage>
</organism>
<reference evidence="2" key="1">
    <citation type="submission" date="2021-12" db="EMBL/GenBank/DDBJ databases">
        <title>Discovery of the Pendulisporaceae a myxobacterial family with distinct sporulation behavior and unique specialized metabolism.</title>
        <authorList>
            <person name="Garcia R."/>
            <person name="Popoff A."/>
            <person name="Bader C.D."/>
            <person name="Loehr J."/>
            <person name="Walesch S."/>
            <person name="Walt C."/>
            <person name="Boldt J."/>
            <person name="Bunk B."/>
            <person name="Haeckl F.J.F.P.J."/>
            <person name="Gunesch A.P."/>
            <person name="Birkelbach J."/>
            <person name="Nuebel U."/>
            <person name="Pietschmann T."/>
            <person name="Bach T."/>
            <person name="Mueller R."/>
        </authorList>
    </citation>
    <scope>NUCLEOTIDE SEQUENCE</scope>
    <source>
        <strain evidence="2">MSr11367</strain>
    </source>
</reference>
<dbReference type="EMBL" id="CP089983">
    <property type="protein sequence ID" value="WXB03301.1"/>
    <property type="molecule type" value="Genomic_DNA"/>
</dbReference>
<sequence>MTNILTAAKERLDVLFGAAPAAPNAATAPGGIALGLLWAFLFGLIYLFGGSNAKFIYIDF</sequence>
<protein>
    <submittedName>
        <fullName evidence="2">Uncharacterized protein</fullName>
    </submittedName>
</protein>
<feature type="transmembrane region" description="Helical" evidence="1">
    <location>
        <begin position="30"/>
        <end position="48"/>
    </location>
</feature>
<evidence type="ECO:0000313" key="3">
    <source>
        <dbReference type="Proteomes" id="UP001374803"/>
    </source>
</evidence>
<dbReference type="Proteomes" id="UP001374803">
    <property type="component" value="Chromosome"/>
</dbReference>
<name>A0ABZ2L0F2_9BACT</name>
<keyword evidence="1" id="KW-0472">Membrane</keyword>
<gene>
    <name evidence="2" type="ORF">LVJ94_41165</name>
</gene>
<proteinExistence type="predicted"/>
<accession>A0ABZ2L0F2</accession>
<keyword evidence="1" id="KW-0812">Transmembrane</keyword>
<evidence type="ECO:0000256" key="1">
    <source>
        <dbReference type="SAM" id="Phobius"/>
    </source>
</evidence>
<evidence type="ECO:0000313" key="2">
    <source>
        <dbReference type="EMBL" id="WXB03301.1"/>
    </source>
</evidence>